<evidence type="ECO:0000313" key="3">
    <source>
        <dbReference type="EMBL" id="AXB48276.1"/>
    </source>
</evidence>
<feature type="transmembrane region" description="Helical" evidence="1">
    <location>
        <begin position="49"/>
        <end position="70"/>
    </location>
</feature>
<keyword evidence="1" id="KW-0472">Membrane</keyword>
<dbReference type="OrthoDB" id="5191452at2"/>
<feature type="transmembrane region" description="Helical" evidence="1">
    <location>
        <begin position="15"/>
        <end position="37"/>
    </location>
</feature>
<protein>
    <recommendedName>
        <fullName evidence="2">Low molecular weight protein antigen 6 PH domain-containing protein</fullName>
    </recommendedName>
</protein>
<dbReference type="AlphaFoldDB" id="A0A344LJQ2"/>
<organism evidence="3 4">
    <name type="scientific">Amycolatopsis albispora</name>
    <dbReference type="NCBI Taxonomy" id="1804986"/>
    <lineage>
        <taxon>Bacteria</taxon>
        <taxon>Bacillati</taxon>
        <taxon>Actinomycetota</taxon>
        <taxon>Actinomycetes</taxon>
        <taxon>Pseudonocardiales</taxon>
        <taxon>Pseudonocardiaceae</taxon>
        <taxon>Amycolatopsis</taxon>
    </lineage>
</organism>
<dbReference type="InterPro" id="IPR019692">
    <property type="entry name" value="CFP-6_PH"/>
</dbReference>
<dbReference type="EMBL" id="CP015163">
    <property type="protein sequence ID" value="AXB48276.1"/>
    <property type="molecule type" value="Genomic_DNA"/>
</dbReference>
<accession>A0A344LJQ2</accession>
<keyword evidence="1" id="KW-1133">Transmembrane helix</keyword>
<dbReference type="RefSeq" id="WP_113697351.1">
    <property type="nucleotide sequence ID" value="NZ_CP015163.1"/>
</dbReference>
<evidence type="ECO:0000313" key="4">
    <source>
        <dbReference type="Proteomes" id="UP000250434"/>
    </source>
</evidence>
<gene>
    <name evidence="3" type="ORF">A4R43_04830</name>
</gene>
<dbReference type="KEGG" id="aab:A4R43_04830"/>
<dbReference type="Pfam" id="PF10756">
    <property type="entry name" value="bPH_6"/>
    <property type="match status" value="1"/>
</dbReference>
<evidence type="ECO:0000256" key="1">
    <source>
        <dbReference type="SAM" id="Phobius"/>
    </source>
</evidence>
<dbReference type="Proteomes" id="UP000250434">
    <property type="component" value="Chromosome"/>
</dbReference>
<name>A0A344LJQ2_9PSEU</name>
<keyword evidence="4" id="KW-1185">Reference proteome</keyword>
<proteinExistence type="predicted"/>
<keyword evidence="1" id="KW-0812">Transmembrane</keyword>
<reference evidence="3 4" key="1">
    <citation type="submission" date="2016-04" db="EMBL/GenBank/DDBJ databases">
        <title>Complete genome sequence and analysis of deep-sea sediment isolate, Amycolatopsis sp. WP1.</title>
        <authorList>
            <person name="Wang H."/>
            <person name="Chen S."/>
            <person name="Wu Q."/>
        </authorList>
    </citation>
    <scope>NUCLEOTIDE SEQUENCE [LARGE SCALE GENOMIC DNA]</scope>
    <source>
        <strain evidence="3 4">WP1</strain>
    </source>
</reference>
<feature type="domain" description="Low molecular weight protein antigen 6 PH" evidence="2">
    <location>
        <begin position="71"/>
        <end position="139"/>
    </location>
</feature>
<evidence type="ECO:0000259" key="2">
    <source>
        <dbReference type="Pfam" id="PF10756"/>
    </source>
</evidence>
<sequence length="149" mass="16340">MTTEQAAVTVRPRRAVWMCGALALLLIGVFTTVAVLLRQSDTGVIFQTADQVAMIGIGVLLAGLTMLFALPKAVADAEGVSVRNVWGTRRFSWAEVLSVSFPDGASFARLELPEDEYYSVLAVQAVDRERAVAAVRALRKLHRQYHQHD</sequence>